<dbReference type="InterPro" id="IPR000198">
    <property type="entry name" value="RhoGAP_dom"/>
</dbReference>
<proteinExistence type="predicted"/>
<dbReference type="InterPro" id="IPR001202">
    <property type="entry name" value="WW_dom"/>
</dbReference>
<keyword evidence="6" id="KW-0539">Nucleus</keyword>
<dbReference type="FunFam" id="1.10.555.10:FF:000011">
    <property type="entry name" value="Rho GTPase-activating protein 39"/>
    <property type="match status" value="1"/>
</dbReference>
<dbReference type="InterPro" id="IPR008936">
    <property type="entry name" value="Rho_GTPase_activation_prot"/>
</dbReference>
<evidence type="ECO:0000256" key="1">
    <source>
        <dbReference type="ARBA" id="ARBA00004123"/>
    </source>
</evidence>
<dbReference type="GO" id="GO:0007165">
    <property type="term" value="P:signal transduction"/>
    <property type="evidence" value="ECO:0007669"/>
    <property type="project" value="InterPro"/>
</dbReference>
<keyword evidence="3" id="KW-0597">Phosphoprotein</keyword>
<feature type="region of interest" description="Disordered" evidence="8">
    <location>
        <begin position="198"/>
        <end position="250"/>
    </location>
</feature>
<evidence type="ECO:0000256" key="8">
    <source>
        <dbReference type="SAM" id="MobiDB-lite"/>
    </source>
</evidence>
<feature type="compositionally biased region" description="Polar residues" evidence="8">
    <location>
        <begin position="331"/>
        <end position="342"/>
    </location>
</feature>
<feature type="region of interest" description="Disordered" evidence="8">
    <location>
        <begin position="91"/>
        <end position="185"/>
    </location>
</feature>
<dbReference type="AlphaFoldDB" id="A0A671VE30"/>
<evidence type="ECO:0000256" key="4">
    <source>
        <dbReference type="ARBA" id="ARBA00022737"/>
    </source>
</evidence>
<evidence type="ECO:0000256" key="3">
    <source>
        <dbReference type="ARBA" id="ARBA00022553"/>
    </source>
</evidence>
<name>A0A671VE30_SPAAU</name>
<dbReference type="InterPro" id="IPR038185">
    <property type="entry name" value="MyTH4_dom_sf"/>
</dbReference>
<evidence type="ECO:0000313" key="12">
    <source>
        <dbReference type="Ensembl" id="ENSSAUP00010025148.1"/>
    </source>
</evidence>
<dbReference type="InParanoid" id="A0A671VE30"/>
<evidence type="ECO:0000256" key="2">
    <source>
        <dbReference type="ARBA" id="ARBA00022468"/>
    </source>
</evidence>
<feature type="domain" description="WW" evidence="9">
    <location>
        <begin position="48"/>
        <end position="75"/>
    </location>
</feature>
<keyword evidence="2" id="KW-0343">GTPase activation</keyword>
<evidence type="ECO:0000256" key="5">
    <source>
        <dbReference type="ARBA" id="ARBA00022990"/>
    </source>
</evidence>
<sequence length="1150" mass="127168">MAGTSSDWVEILEPRSREHMYVNLTTGECGWDPPPGVPVRQADGNQWWELFDHQSGRFYYYNSTGRRTVWHRPQGADIVPLSQLQAMRRCTEAKRAAGGMDRPHHGTTGSISSAGSQGRCTPLPEPDGDIPVPRGLESNEETANPELEPALDSRLQGDGSSSEHSTDGSKDPQRDASQRWQPAPGSKAAMLVKVNSMSRNQPSPASQQHHQHSANGKANTFTLHPASNKAQGGHSSSPQGYKTAPSGKMTTDTRHAHHLRKASNGSFCLVTSDGGHPSPLRHRSQTSTPRPVSPQYGCTAPIYDEPVTECPIYDEPPIDMEVEGAHLYNGQPLSRLTPTHSLQKPRHLQHPTPGSRHRRNPSASDYSPAGLECIKHMVNVDPKQGLTPGSPLPTRTPSPTSRQDPVLTQPQQHPQPQAHSLPQTHSLPQARGQLRDREPGTPGPNTLDKKQSWRVLEATVQRAMEARHSRQSSQASQDFPSSTPQATANYQDSGYSTGPSPSLRRKSRRRVGAGGCAGGRPGSVGSSGELCALNERLMAEMREVVSRSNTMREVRAGLDPEMGERVVVPRTRSPADSLRWYGGGGGGSAGRCTSREDLTPRSLSRASNHGNPVLAPLEIPGRQKRTYEKVDTLDMSVNSQASLSSPETPGPPSQVGTLELQAQLESRKKGMVDGRTASLGPHRSATHDNGEGGDGAGDRARGAAYQLSYATLRQPPPPAMGMEDWASKHLNMHTQGLFRRRVSIANMLSWNRGSIKKPMLVTSNRAVRKEACEMFKLVQAYMGDRPTRLDRRHCALLIVTKCWDMPGLRDELYVQLVRQTTGNSSPRSLAAGWELMAVSLAFFAPSPKFRCYLEGYIQRHTEPTIDKKCESQTEQQVTQFILEQQELKLKKNSKSRKKRKQNSDDEEGLPISTYAKFCHRKLQKVAITGGKKGLRKPTLEEIDHSRRAIVTPSLFGSSLEEVMERQSELFPDRKLPWVQVQLSQYVLALGGAQTEGIFRVPGDIDEVNALKLQVDQWRIPENLSDPNVPASLMKLWYRELEEPLIPMNFYKQCVSNCDDPVAAIAVVQSLPELNRLVLCYFIHFLQVFAQPSNVAITKMDVNNLAMVMAPNCLRCQSDDPRIIFENTRKEMSFLRMLIVHLDTSFIEGVV</sequence>
<feature type="compositionally biased region" description="Polar residues" evidence="8">
    <location>
        <begin position="228"/>
        <end position="240"/>
    </location>
</feature>
<feature type="compositionally biased region" description="Gly residues" evidence="8">
    <location>
        <begin position="512"/>
        <end position="522"/>
    </location>
</feature>
<feature type="compositionally biased region" description="Polar residues" evidence="8">
    <location>
        <begin position="478"/>
        <end position="498"/>
    </location>
</feature>
<feature type="compositionally biased region" description="Polar residues" evidence="8">
    <location>
        <begin position="601"/>
        <end position="610"/>
    </location>
</feature>
<dbReference type="Gene3D" id="1.25.40.530">
    <property type="entry name" value="MyTH4 domain"/>
    <property type="match status" value="1"/>
</dbReference>
<evidence type="ECO:0000256" key="7">
    <source>
        <dbReference type="ARBA" id="ARBA00070269"/>
    </source>
</evidence>
<dbReference type="SUPFAM" id="SSF48350">
    <property type="entry name" value="GTPase activation domain, GAP"/>
    <property type="match status" value="1"/>
</dbReference>
<feature type="compositionally biased region" description="Polar residues" evidence="8">
    <location>
        <begin position="107"/>
        <end position="119"/>
    </location>
</feature>
<dbReference type="SUPFAM" id="SSF51045">
    <property type="entry name" value="WW domain"/>
    <property type="match status" value="1"/>
</dbReference>
<dbReference type="GO" id="GO:0005856">
    <property type="term" value="C:cytoskeleton"/>
    <property type="evidence" value="ECO:0007669"/>
    <property type="project" value="InterPro"/>
</dbReference>
<dbReference type="SMART" id="SM00139">
    <property type="entry name" value="MyTH4"/>
    <property type="match status" value="1"/>
</dbReference>
<feature type="region of interest" description="Disordered" evidence="8">
    <location>
        <begin position="577"/>
        <end position="623"/>
    </location>
</feature>
<dbReference type="GO" id="GO:0005096">
    <property type="term" value="F:GTPase activator activity"/>
    <property type="evidence" value="ECO:0007669"/>
    <property type="project" value="UniProtKB-KW"/>
</dbReference>
<dbReference type="Pfam" id="PF00784">
    <property type="entry name" value="MyTH4"/>
    <property type="match status" value="1"/>
</dbReference>
<dbReference type="Gene3D" id="2.20.70.10">
    <property type="match status" value="1"/>
</dbReference>
<dbReference type="Ensembl" id="ENSSAUT00010026570.1">
    <property type="protein sequence ID" value="ENSSAUP00010025148.1"/>
    <property type="gene ID" value="ENSSAUG00010010993.1"/>
</dbReference>
<dbReference type="Pfam" id="PF00620">
    <property type="entry name" value="RhoGAP"/>
    <property type="match status" value="1"/>
</dbReference>
<dbReference type="InterPro" id="IPR000857">
    <property type="entry name" value="MyTH4_dom"/>
</dbReference>
<dbReference type="PROSITE" id="PS51016">
    <property type="entry name" value="MYTH4"/>
    <property type="match status" value="1"/>
</dbReference>
<gene>
    <name evidence="12" type="primary">arhgap46a</name>
</gene>
<dbReference type="CDD" id="cd04389">
    <property type="entry name" value="RhoGAP_KIAA1688"/>
    <property type="match status" value="1"/>
</dbReference>
<accession>A0A671VE30</accession>
<feature type="region of interest" description="Disordered" evidence="8">
    <location>
        <begin position="273"/>
        <end position="298"/>
    </location>
</feature>
<dbReference type="PANTHER" id="PTHR45876">
    <property type="entry name" value="FI04035P"/>
    <property type="match status" value="1"/>
</dbReference>
<dbReference type="GeneTree" id="ENSGT00940000164502"/>
<dbReference type="PROSITE" id="PS50020">
    <property type="entry name" value="WW_DOMAIN_2"/>
    <property type="match status" value="1"/>
</dbReference>
<dbReference type="SMART" id="SM00324">
    <property type="entry name" value="RhoGAP"/>
    <property type="match status" value="1"/>
</dbReference>
<keyword evidence="4" id="KW-0677">Repeat</keyword>
<keyword evidence="13" id="KW-1185">Reference proteome</keyword>
<dbReference type="InterPro" id="IPR036020">
    <property type="entry name" value="WW_dom_sf"/>
</dbReference>
<dbReference type="GO" id="GO:0005634">
    <property type="term" value="C:nucleus"/>
    <property type="evidence" value="ECO:0007669"/>
    <property type="project" value="UniProtKB-SubCell"/>
</dbReference>
<dbReference type="Gene3D" id="1.10.555.10">
    <property type="entry name" value="Rho GTPase activation protein"/>
    <property type="match status" value="1"/>
</dbReference>
<organism evidence="12 13">
    <name type="scientific">Sparus aurata</name>
    <name type="common">Gilthead sea bream</name>
    <dbReference type="NCBI Taxonomy" id="8175"/>
    <lineage>
        <taxon>Eukaryota</taxon>
        <taxon>Metazoa</taxon>
        <taxon>Chordata</taxon>
        <taxon>Craniata</taxon>
        <taxon>Vertebrata</taxon>
        <taxon>Euteleostomi</taxon>
        <taxon>Actinopterygii</taxon>
        <taxon>Neopterygii</taxon>
        <taxon>Teleostei</taxon>
        <taxon>Neoteleostei</taxon>
        <taxon>Acanthomorphata</taxon>
        <taxon>Eupercaria</taxon>
        <taxon>Spariformes</taxon>
        <taxon>Sparidae</taxon>
        <taxon>Sparus</taxon>
    </lineage>
</organism>
<feature type="compositionally biased region" description="Basic and acidic residues" evidence="8">
    <location>
        <begin position="164"/>
        <end position="177"/>
    </location>
</feature>
<dbReference type="SMART" id="SM00456">
    <property type="entry name" value="WW"/>
    <property type="match status" value="2"/>
</dbReference>
<evidence type="ECO:0000256" key="6">
    <source>
        <dbReference type="ARBA" id="ARBA00023242"/>
    </source>
</evidence>
<feature type="region of interest" description="Disordered" evidence="8">
    <location>
        <begin position="381"/>
        <end position="528"/>
    </location>
</feature>
<reference evidence="12" key="1">
    <citation type="submission" date="2021-04" db="EMBL/GenBank/DDBJ databases">
        <authorList>
            <consortium name="Wellcome Sanger Institute Data Sharing"/>
        </authorList>
    </citation>
    <scope>NUCLEOTIDE SEQUENCE [LARGE SCALE GENOMIC DNA]</scope>
</reference>
<dbReference type="PANTHER" id="PTHR45876:SF4">
    <property type="entry name" value="RHO GTPASE-ACTIVATING PROTEIN 39"/>
    <property type="match status" value="1"/>
</dbReference>
<feature type="domain" description="MyTH4" evidence="11">
    <location>
        <begin position="750"/>
        <end position="912"/>
    </location>
</feature>
<feature type="compositionally biased region" description="Basic and acidic residues" evidence="8">
    <location>
        <begin position="685"/>
        <end position="699"/>
    </location>
</feature>
<dbReference type="GO" id="GO:0005737">
    <property type="term" value="C:cytoplasm"/>
    <property type="evidence" value="ECO:0007669"/>
    <property type="project" value="TreeGrafter"/>
</dbReference>
<feature type="region of interest" description="Disordered" evidence="8">
    <location>
        <begin position="665"/>
        <end position="699"/>
    </location>
</feature>
<evidence type="ECO:0000259" key="9">
    <source>
        <dbReference type="PROSITE" id="PS50020"/>
    </source>
</evidence>
<evidence type="ECO:0000313" key="13">
    <source>
        <dbReference type="Proteomes" id="UP000472265"/>
    </source>
</evidence>
<dbReference type="PROSITE" id="PS50238">
    <property type="entry name" value="RHOGAP"/>
    <property type="match status" value="1"/>
</dbReference>
<feature type="compositionally biased region" description="Low complexity" evidence="8">
    <location>
        <begin position="409"/>
        <end position="423"/>
    </location>
</feature>
<feature type="compositionally biased region" description="Basic residues" evidence="8">
    <location>
        <begin position="343"/>
        <end position="360"/>
    </location>
</feature>
<keyword evidence="5" id="KW-0007">Acetylation</keyword>
<dbReference type="Proteomes" id="UP000472265">
    <property type="component" value="Chromosome 6"/>
</dbReference>
<evidence type="ECO:0000259" key="11">
    <source>
        <dbReference type="PROSITE" id="PS51016"/>
    </source>
</evidence>
<reference evidence="12" key="3">
    <citation type="submission" date="2025-09" db="UniProtKB">
        <authorList>
            <consortium name="Ensembl"/>
        </authorList>
    </citation>
    <scope>IDENTIFICATION</scope>
</reference>
<dbReference type="OMA" id="DHQSGRF"/>
<reference evidence="12" key="2">
    <citation type="submission" date="2025-08" db="UniProtKB">
        <authorList>
            <consortium name="Ensembl"/>
        </authorList>
    </citation>
    <scope>IDENTIFICATION</scope>
</reference>
<feature type="region of interest" description="Disordered" evidence="8">
    <location>
        <begin position="330"/>
        <end position="368"/>
    </location>
</feature>
<comment type="subcellular location">
    <subcellularLocation>
        <location evidence="1">Nucleus</location>
    </subcellularLocation>
</comment>
<feature type="domain" description="Rho-GAP" evidence="10">
    <location>
        <begin position="957"/>
        <end position="1145"/>
    </location>
</feature>
<protein>
    <recommendedName>
        <fullName evidence="7">Rho GTPase-activating protein 39</fullName>
    </recommendedName>
</protein>
<dbReference type="FunFam" id="2.20.70.10:FF:000022">
    <property type="entry name" value="Rho GTPase activating protein 39"/>
    <property type="match status" value="1"/>
</dbReference>
<evidence type="ECO:0000259" key="10">
    <source>
        <dbReference type="PROSITE" id="PS50238"/>
    </source>
</evidence>